<protein>
    <submittedName>
        <fullName evidence="2">Amidase</fullName>
    </submittedName>
</protein>
<dbReference type="InterPro" id="IPR036928">
    <property type="entry name" value="AS_sf"/>
</dbReference>
<dbReference type="RefSeq" id="WP_264788287.1">
    <property type="nucleotide sequence ID" value="NZ_AP026867.1"/>
</dbReference>
<dbReference type="Pfam" id="PF01425">
    <property type="entry name" value="Amidase"/>
    <property type="match status" value="1"/>
</dbReference>
<proteinExistence type="predicted"/>
<dbReference type="Gene3D" id="3.90.1300.10">
    <property type="entry name" value="Amidase signature (AS) domain"/>
    <property type="match status" value="1"/>
</dbReference>
<dbReference type="SUPFAM" id="SSF75304">
    <property type="entry name" value="Amidase signature (AS) enzymes"/>
    <property type="match status" value="1"/>
</dbReference>
<keyword evidence="3" id="KW-1185">Reference proteome</keyword>
<dbReference type="GO" id="GO:0012505">
    <property type="term" value="C:endomembrane system"/>
    <property type="evidence" value="ECO:0007669"/>
    <property type="project" value="TreeGrafter"/>
</dbReference>
<dbReference type="InterPro" id="IPR052739">
    <property type="entry name" value="FAAH2"/>
</dbReference>
<dbReference type="AlphaFoldDB" id="A0A915YHC0"/>
<gene>
    <name evidence="2" type="ORF">AsAng_0036730</name>
</gene>
<accession>A0A915YHC0</accession>
<evidence type="ECO:0000313" key="2">
    <source>
        <dbReference type="EMBL" id="BDS12948.1"/>
    </source>
</evidence>
<feature type="domain" description="Amidase" evidence="1">
    <location>
        <begin position="27"/>
        <end position="465"/>
    </location>
</feature>
<organism evidence="2 3">
    <name type="scientific">Aureispira anguillae</name>
    <dbReference type="NCBI Taxonomy" id="2864201"/>
    <lineage>
        <taxon>Bacteria</taxon>
        <taxon>Pseudomonadati</taxon>
        <taxon>Bacteroidota</taxon>
        <taxon>Saprospiria</taxon>
        <taxon>Saprospirales</taxon>
        <taxon>Saprospiraceae</taxon>
        <taxon>Aureispira</taxon>
    </lineage>
</organism>
<reference evidence="2" key="1">
    <citation type="submission" date="2022-09" db="EMBL/GenBank/DDBJ databases">
        <title>Aureispira anguillicida sp. nov., isolated from Leptocephalus of Japanese eel Anguilla japonica.</title>
        <authorList>
            <person name="Yuasa K."/>
            <person name="Mekata T."/>
            <person name="Ikunari K."/>
        </authorList>
    </citation>
    <scope>NUCLEOTIDE SEQUENCE</scope>
    <source>
        <strain evidence="2">EL160426</strain>
    </source>
</reference>
<dbReference type="PROSITE" id="PS00571">
    <property type="entry name" value="AMIDASES"/>
    <property type="match status" value="1"/>
</dbReference>
<evidence type="ECO:0000313" key="3">
    <source>
        <dbReference type="Proteomes" id="UP001060919"/>
    </source>
</evidence>
<dbReference type="InterPro" id="IPR023631">
    <property type="entry name" value="Amidase_dom"/>
</dbReference>
<dbReference type="PANTHER" id="PTHR43372">
    <property type="entry name" value="FATTY-ACID AMIDE HYDROLASE"/>
    <property type="match status" value="1"/>
</dbReference>
<name>A0A915YHC0_9BACT</name>
<dbReference type="EMBL" id="AP026867">
    <property type="protein sequence ID" value="BDS12948.1"/>
    <property type="molecule type" value="Genomic_DNA"/>
</dbReference>
<dbReference type="InterPro" id="IPR020556">
    <property type="entry name" value="Amidase_CS"/>
</dbReference>
<evidence type="ECO:0000259" key="1">
    <source>
        <dbReference type="Pfam" id="PF01425"/>
    </source>
</evidence>
<dbReference type="Proteomes" id="UP001060919">
    <property type="component" value="Chromosome"/>
</dbReference>
<dbReference type="PANTHER" id="PTHR43372:SF4">
    <property type="entry name" value="FATTY-ACID AMIDE HYDROLASE 2"/>
    <property type="match status" value="1"/>
</dbReference>
<sequence length="481" mass="53107">MNQTIIQLSATALASKIKNKELSVLQVLTAFLEQIEKQNPSINAISDLRSKSELLEEARAKDALLQTGQAVGPLFGVPIAIKESFLVKGLQCSNGNPSLRNYKAKEDAELVKRIKDAGGIIVGMTNVPLFCIDWQSTNFWNGQTNNPHDLSRVAGGSSGGSAAAVAANFTPISIGSDVGGSIRVPAHFCGIVGLKPTENLLPERGHLKNPNRPQGRRHVVASGPFAKTIDDLILMMRVLANHKKYPLAEIPAVDFEQSKWEGTNLKIAISETINQTEVDDEYLAIFRRFITKLKQQGHTMANDHPVYDEKAAYVACSEIVGFEMSVNGPKIAGMSLLMYAFIFLKYRDHWWAKGMANGQRLSSKKYAKALDFKDQLTDLYHSFLTQYDIWITPVCALEAYPHQKAGKPFVINRKKIPYTKAIASFTFTTAFSGHPIVVIPIGKKKNGMPVGIQIHAQKWQDKKLLEIAKYLGQFADNVVNA</sequence>
<dbReference type="KEGG" id="aup:AsAng_0036730"/>